<dbReference type="AlphaFoldDB" id="A0A6C1BV22"/>
<dbReference type="InterPro" id="IPR023393">
    <property type="entry name" value="START-like_dom_sf"/>
</dbReference>
<dbReference type="EMBL" id="RCIY01000053">
    <property type="protein sequence ID" value="TGG83893.1"/>
    <property type="molecule type" value="Genomic_DNA"/>
</dbReference>
<dbReference type="CDD" id="cd07812">
    <property type="entry name" value="SRPBCC"/>
    <property type="match status" value="1"/>
</dbReference>
<dbReference type="GeneID" id="75185937"/>
<comment type="caution">
    <text evidence="1">The sequence shown here is derived from an EMBL/GenBank/DDBJ whole genome shotgun (WGS) entry which is preliminary data.</text>
</comment>
<proteinExistence type="predicted"/>
<name>A0A6C1BV22_9ACTN</name>
<dbReference type="SUPFAM" id="SSF55961">
    <property type="entry name" value="Bet v1-like"/>
    <property type="match status" value="1"/>
</dbReference>
<dbReference type="RefSeq" id="WP_016473268.1">
    <property type="nucleotide sequence ID" value="NZ_BBQG01000013.1"/>
</dbReference>
<accession>A0A6C1BV22</accession>
<organism evidence="1 2">
    <name type="scientific">Streptomyces albus</name>
    <dbReference type="NCBI Taxonomy" id="1888"/>
    <lineage>
        <taxon>Bacteria</taxon>
        <taxon>Bacillati</taxon>
        <taxon>Actinomycetota</taxon>
        <taxon>Actinomycetes</taxon>
        <taxon>Kitasatosporales</taxon>
        <taxon>Streptomycetaceae</taxon>
        <taxon>Streptomyces</taxon>
    </lineage>
</organism>
<dbReference type="Pfam" id="PF10604">
    <property type="entry name" value="Polyketide_cyc2"/>
    <property type="match status" value="1"/>
</dbReference>
<dbReference type="Gene3D" id="3.30.530.20">
    <property type="match status" value="1"/>
</dbReference>
<reference evidence="1 2" key="1">
    <citation type="submission" date="2018-10" db="EMBL/GenBank/DDBJ databases">
        <title>Isolation of pseudouridimycin from Streptomyces albus DSM 40763.</title>
        <authorList>
            <person name="Rosenqvist P."/>
            <person name="Metsae-Ketelae M."/>
            <person name="Virta P."/>
        </authorList>
    </citation>
    <scope>NUCLEOTIDE SEQUENCE [LARGE SCALE GENOMIC DNA]</scope>
    <source>
        <strain evidence="1 2">DSM 40763</strain>
    </source>
</reference>
<dbReference type="Proteomes" id="UP000298111">
    <property type="component" value="Unassembled WGS sequence"/>
</dbReference>
<gene>
    <name evidence="1" type="ORF">D8771_13415</name>
</gene>
<evidence type="ECO:0000313" key="1">
    <source>
        <dbReference type="EMBL" id="TGG83893.1"/>
    </source>
</evidence>
<sequence>MSTTLPEKPGSPENSGNPAEPLDVSGYSVTRCAWVATGPEQAYDLLSTVSNIGLWSPNAIRAQYEDGAGPWAGAWFRGRNRRGDSEWDSRSQVQKAERGTEFTYTVLGSVPVPIVRWRWTFTPYGQGTRLAQTWQLLAADPVLGTTYAELDALRDQTAASMEDTLVALAGWIAGNPAA</sequence>
<protein>
    <submittedName>
        <fullName evidence="1">SRPBCC family protein</fullName>
    </submittedName>
</protein>
<dbReference type="InterPro" id="IPR019587">
    <property type="entry name" value="Polyketide_cyclase/dehydratase"/>
</dbReference>
<evidence type="ECO:0000313" key="2">
    <source>
        <dbReference type="Proteomes" id="UP000298111"/>
    </source>
</evidence>